<dbReference type="Proteomes" id="UP000605201">
    <property type="component" value="Unassembled WGS sequence"/>
</dbReference>
<dbReference type="HAMAP" id="MF_01185">
    <property type="entry name" value="FliW"/>
    <property type="match status" value="1"/>
</dbReference>
<keyword evidence="1" id="KW-0963">Cytoplasm</keyword>
<comment type="caution">
    <text evidence="4">The sequence shown here is derived from an EMBL/GenBank/DDBJ whole genome shotgun (WGS) entry which is preliminary data.</text>
</comment>
<feature type="non-terminal residue" evidence="4">
    <location>
        <position position="147"/>
    </location>
</feature>
<organism evidence="4 5">
    <name type="scientific">Candidatus Desulfatibia vada</name>
    <dbReference type="NCBI Taxonomy" id="2841696"/>
    <lineage>
        <taxon>Bacteria</taxon>
        <taxon>Pseudomonadati</taxon>
        <taxon>Thermodesulfobacteriota</taxon>
        <taxon>Desulfobacteria</taxon>
        <taxon>Desulfobacterales</taxon>
        <taxon>Desulfobacterales incertae sedis</taxon>
        <taxon>Candidatus Desulfatibia</taxon>
    </lineage>
</organism>
<reference evidence="4 5" key="1">
    <citation type="submission" date="2020-08" db="EMBL/GenBank/DDBJ databases">
        <title>Bridging the membrane lipid divide: bacteria of the FCB group superphylum have the potential to synthesize archaeal ether lipids.</title>
        <authorList>
            <person name="Villanueva L."/>
            <person name="Von Meijenfeldt F.A.B."/>
            <person name="Westbye A.B."/>
            <person name="Yadav S."/>
            <person name="Hopmans E.C."/>
            <person name="Dutilh B.E."/>
            <person name="Sinninghe Damste J.S."/>
        </authorList>
    </citation>
    <scope>NUCLEOTIDE SEQUENCE [LARGE SCALE GENOMIC DNA]</scope>
    <source>
        <strain evidence="4">NIOZ-UU17</strain>
    </source>
</reference>
<gene>
    <name evidence="4" type="ORF">H8D96_04435</name>
</gene>
<dbReference type="SUPFAM" id="SSF141457">
    <property type="entry name" value="BH3618-like"/>
    <property type="match status" value="1"/>
</dbReference>
<dbReference type="Gene3D" id="2.30.290.10">
    <property type="entry name" value="BH3618-like"/>
    <property type="match status" value="1"/>
</dbReference>
<keyword evidence="4" id="KW-0282">Flagellum</keyword>
<evidence type="ECO:0000313" key="4">
    <source>
        <dbReference type="EMBL" id="MBC8431147.1"/>
    </source>
</evidence>
<dbReference type="Pfam" id="PF02623">
    <property type="entry name" value="FliW"/>
    <property type="match status" value="1"/>
</dbReference>
<dbReference type="GO" id="GO:0044780">
    <property type="term" value="P:bacterial-type flagellum assembly"/>
    <property type="evidence" value="ECO:0007669"/>
    <property type="project" value="InterPro"/>
</dbReference>
<keyword evidence="2" id="KW-1005">Bacterial flagellum biogenesis</keyword>
<dbReference type="AlphaFoldDB" id="A0A8J6P1C1"/>
<evidence type="ECO:0000313" key="5">
    <source>
        <dbReference type="Proteomes" id="UP000605201"/>
    </source>
</evidence>
<protein>
    <submittedName>
        <fullName evidence="4">Flagellar assembly protein FliW</fullName>
    </submittedName>
</protein>
<evidence type="ECO:0000256" key="1">
    <source>
        <dbReference type="ARBA" id="ARBA00022490"/>
    </source>
</evidence>
<name>A0A8J6P1C1_9BACT</name>
<sequence length="147" mass="16627">MKIETTRFGTIDVTEEKIINMPSGMLGFPDKKRFVVLQHKENSPFFWYQSVDNPALAFVITNPLLFKPDYQIDLKHTLKEMSWNGDGDNSHLELYVVVNIPKGSPDAMTGNLIGPILINNKVRQAIQVVVADSPYSHKFPLLGEQQV</sequence>
<keyword evidence="4" id="KW-0966">Cell projection</keyword>
<dbReference type="PANTHER" id="PTHR39190:SF1">
    <property type="entry name" value="FLAGELLAR ASSEMBLY FACTOR FLIW"/>
    <property type="match status" value="1"/>
</dbReference>
<evidence type="ECO:0000256" key="2">
    <source>
        <dbReference type="ARBA" id="ARBA00022795"/>
    </source>
</evidence>
<dbReference type="PANTHER" id="PTHR39190">
    <property type="entry name" value="FLAGELLAR ASSEMBLY FACTOR FLIW"/>
    <property type="match status" value="1"/>
</dbReference>
<dbReference type="GO" id="GO:0006417">
    <property type="term" value="P:regulation of translation"/>
    <property type="evidence" value="ECO:0007669"/>
    <property type="project" value="UniProtKB-KW"/>
</dbReference>
<dbReference type="InterPro" id="IPR024046">
    <property type="entry name" value="Flagellar_assmbl_FliW_dom_sf"/>
</dbReference>
<keyword evidence="4" id="KW-0969">Cilium</keyword>
<dbReference type="InterPro" id="IPR003775">
    <property type="entry name" value="Flagellar_assembly_factor_FliW"/>
</dbReference>
<dbReference type="EMBL" id="JACNIG010000117">
    <property type="protein sequence ID" value="MBC8431147.1"/>
    <property type="molecule type" value="Genomic_DNA"/>
</dbReference>
<evidence type="ECO:0000256" key="3">
    <source>
        <dbReference type="ARBA" id="ARBA00022845"/>
    </source>
</evidence>
<accession>A0A8J6P1C1</accession>
<proteinExistence type="inferred from homology"/>
<keyword evidence="3" id="KW-0810">Translation regulation</keyword>